<evidence type="ECO:0000259" key="1">
    <source>
        <dbReference type="Pfam" id="PF25031"/>
    </source>
</evidence>
<dbReference type="AlphaFoldDB" id="A0A2T7PDW5"/>
<name>A0A2T7PDW5_POMCA</name>
<gene>
    <name evidence="2" type="ORF">C0Q70_07028</name>
</gene>
<sequence length="154" mass="17325">MVQRLLSWSVCVCARVSVHWLQVLRQVRHQAHQQALRGDGVGGCSQGRHQGVRGVPARGHEPDIGMRCMGHGVFAKTTSWKAVDVKHCHGTWEMVQQHEPCTCNAEWCSSSTLNSLSPTDKPQVVEQTKQNEYCAGLDYEAFVDNFFYQPESKK</sequence>
<dbReference type="Pfam" id="PF25031">
    <property type="entry name" value="SBSPON_C"/>
    <property type="match status" value="1"/>
</dbReference>
<evidence type="ECO:0000313" key="2">
    <source>
        <dbReference type="EMBL" id="PVD31612.1"/>
    </source>
</evidence>
<proteinExistence type="predicted"/>
<feature type="domain" description="SBSPON-like C-terminal" evidence="1">
    <location>
        <begin position="66"/>
        <end position="108"/>
    </location>
</feature>
<reference evidence="2 3" key="1">
    <citation type="submission" date="2018-04" db="EMBL/GenBank/DDBJ databases">
        <title>The genome of golden apple snail Pomacea canaliculata provides insight into stress tolerance and invasive adaptation.</title>
        <authorList>
            <person name="Liu C."/>
            <person name="Liu B."/>
            <person name="Ren Y."/>
            <person name="Zhang Y."/>
            <person name="Wang H."/>
            <person name="Li S."/>
            <person name="Jiang F."/>
            <person name="Yin L."/>
            <person name="Zhang G."/>
            <person name="Qian W."/>
            <person name="Fan W."/>
        </authorList>
    </citation>
    <scope>NUCLEOTIDE SEQUENCE [LARGE SCALE GENOMIC DNA]</scope>
    <source>
        <strain evidence="2">SZHN2017</strain>
        <tissue evidence="2">Muscle</tissue>
    </source>
</reference>
<dbReference type="EMBL" id="PZQS01000004">
    <property type="protein sequence ID" value="PVD31612.1"/>
    <property type="molecule type" value="Genomic_DNA"/>
</dbReference>
<protein>
    <recommendedName>
        <fullName evidence="1">SBSPON-like C-terminal domain-containing protein</fullName>
    </recommendedName>
</protein>
<accession>A0A2T7PDW5</accession>
<dbReference type="InterPro" id="IPR056801">
    <property type="entry name" value="SBSPON_C"/>
</dbReference>
<comment type="caution">
    <text evidence="2">The sequence shown here is derived from an EMBL/GenBank/DDBJ whole genome shotgun (WGS) entry which is preliminary data.</text>
</comment>
<evidence type="ECO:0000313" key="3">
    <source>
        <dbReference type="Proteomes" id="UP000245119"/>
    </source>
</evidence>
<dbReference type="Proteomes" id="UP000245119">
    <property type="component" value="Linkage Group LG4"/>
</dbReference>
<keyword evidence="3" id="KW-1185">Reference proteome</keyword>
<organism evidence="2 3">
    <name type="scientific">Pomacea canaliculata</name>
    <name type="common">Golden apple snail</name>
    <dbReference type="NCBI Taxonomy" id="400727"/>
    <lineage>
        <taxon>Eukaryota</taxon>
        <taxon>Metazoa</taxon>
        <taxon>Spiralia</taxon>
        <taxon>Lophotrochozoa</taxon>
        <taxon>Mollusca</taxon>
        <taxon>Gastropoda</taxon>
        <taxon>Caenogastropoda</taxon>
        <taxon>Architaenioglossa</taxon>
        <taxon>Ampullarioidea</taxon>
        <taxon>Ampullariidae</taxon>
        <taxon>Pomacea</taxon>
    </lineage>
</organism>
<dbReference type="OrthoDB" id="98591at2759"/>